<evidence type="ECO:0000256" key="1">
    <source>
        <dbReference type="SAM" id="MobiDB-lite"/>
    </source>
</evidence>
<keyword evidence="3" id="KW-0732">Signal</keyword>
<feature type="region of interest" description="Disordered" evidence="1">
    <location>
        <begin position="144"/>
        <end position="169"/>
    </location>
</feature>
<keyword evidence="2" id="KW-0812">Transmembrane</keyword>
<dbReference type="CTD" id="9069"/>
<keyword evidence="4" id="KW-1185">Reference proteome</keyword>
<evidence type="ECO:0000313" key="6">
    <source>
        <dbReference type="RefSeq" id="XP_032813853.1"/>
    </source>
</evidence>
<proteinExistence type="predicted"/>
<dbReference type="PANTHER" id="PTHR16703:SF3">
    <property type="entry name" value="CLAUDIN-12"/>
    <property type="match status" value="1"/>
</dbReference>
<protein>
    <submittedName>
        <fullName evidence="5 6">Claudin-12</fullName>
    </submittedName>
</protein>
<accession>A0AAJ7T9K8</accession>
<sequence length="334" mass="34748">MSCGGCFLVLWSLCGAAALCLLVAAALMPSWRDLILVDPTKRSIVVRHGLWVRCAGYEGDVPGGVVSWAAAWFGPDSGKEGVDGGGSPGCVVRDSAWPIATDSLDLRLLQLGVPTACLVALVALALNVSGAVVLCRSGRRSGRLYGEDEDSTSLSSTSSSSSSEFSSKRKRKKKKAQQCCQFNPCGCQVVASVLYLLASALVLPPALWALLSVDELNRAHVSGDARWRPGEAVPVCLAACAGLLAAAGGLAMWYCTCRPLPPAPLPPAPLALGSLLGMEALGLSGRAGPAEACGRSTRQSHRTTGSFPAGPTSVSSRPMSRATLELDIPMYELH</sequence>
<evidence type="ECO:0000313" key="5">
    <source>
        <dbReference type="RefSeq" id="XP_032813852.1"/>
    </source>
</evidence>
<keyword evidence="2" id="KW-0472">Membrane</keyword>
<dbReference type="GO" id="GO:0005886">
    <property type="term" value="C:plasma membrane"/>
    <property type="evidence" value="ECO:0007669"/>
    <property type="project" value="TreeGrafter"/>
</dbReference>
<dbReference type="PANTHER" id="PTHR16703">
    <property type="entry name" value="CLAUDIN-12"/>
    <property type="match status" value="1"/>
</dbReference>
<feature type="transmembrane region" description="Helical" evidence="2">
    <location>
        <begin position="232"/>
        <end position="254"/>
    </location>
</feature>
<dbReference type="RefSeq" id="XP_032813852.1">
    <property type="nucleotide sequence ID" value="XM_032957961.1"/>
</dbReference>
<dbReference type="AlphaFoldDB" id="A0AAJ7T9K8"/>
<evidence type="ECO:0000256" key="3">
    <source>
        <dbReference type="SAM" id="SignalP"/>
    </source>
</evidence>
<evidence type="ECO:0000256" key="2">
    <source>
        <dbReference type="SAM" id="Phobius"/>
    </source>
</evidence>
<organism evidence="4 6">
    <name type="scientific">Petromyzon marinus</name>
    <name type="common">Sea lamprey</name>
    <dbReference type="NCBI Taxonomy" id="7757"/>
    <lineage>
        <taxon>Eukaryota</taxon>
        <taxon>Metazoa</taxon>
        <taxon>Chordata</taxon>
        <taxon>Craniata</taxon>
        <taxon>Vertebrata</taxon>
        <taxon>Cyclostomata</taxon>
        <taxon>Hyperoartia</taxon>
        <taxon>Petromyzontiformes</taxon>
        <taxon>Petromyzontidae</taxon>
        <taxon>Petromyzon</taxon>
    </lineage>
</organism>
<feature type="compositionally biased region" description="Polar residues" evidence="1">
    <location>
        <begin position="302"/>
        <end position="318"/>
    </location>
</feature>
<dbReference type="GeneID" id="116944384"/>
<gene>
    <name evidence="5 6" type="primary">CLDN12</name>
</gene>
<dbReference type="Gene3D" id="1.20.140.150">
    <property type="match status" value="1"/>
</dbReference>
<dbReference type="RefSeq" id="XP_032813853.1">
    <property type="nucleotide sequence ID" value="XM_032957962.1"/>
</dbReference>
<name>A0AAJ7T9K8_PETMA</name>
<dbReference type="InterPro" id="IPR013287">
    <property type="entry name" value="Claudin12"/>
</dbReference>
<evidence type="ECO:0000313" key="4">
    <source>
        <dbReference type="Proteomes" id="UP001318040"/>
    </source>
</evidence>
<feature type="transmembrane region" description="Helical" evidence="2">
    <location>
        <begin position="189"/>
        <end position="211"/>
    </location>
</feature>
<feature type="region of interest" description="Disordered" evidence="1">
    <location>
        <begin position="289"/>
        <end position="319"/>
    </location>
</feature>
<feature type="chain" id="PRO_5044709319" evidence="3">
    <location>
        <begin position="19"/>
        <end position="334"/>
    </location>
</feature>
<feature type="compositionally biased region" description="Low complexity" evidence="1">
    <location>
        <begin position="152"/>
        <end position="165"/>
    </location>
</feature>
<keyword evidence="2" id="KW-1133">Transmembrane helix</keyword>
<dbReference type="Proteomes" id="UP001318040">
    <property type="component" value="Chromosome 21"/>
</dbReference>
<reference evidence="5 6" key="1">
    <citation type="submission" date="2025-04" db="UniProtKB">
        <authorList>
            <consortium name="RefSeq"/>
        </authorList>
    </citation>
    <scope>IDENTIFICATION</scope>
    <source>
        <tissue evidence="5 6">Sperm</tissue>
    </source>
</reference>
<dbReference type="KEGG" id="pmrn:116944384"/>
<feature type="signal peptide" evidence="3">
    <location>
        <begin position="1"/>
        <end position="18"/>
    </location>
</feature>